<dbReference type="EMBL" id="FOSR01000001">
    <property type="protein sequence ID" value="SFK25545.1"/>
    <property type="molecule type" value="Genomic_DNA"/>
</dbReference>
<accession>A0A1I3Y157</accession>
<evidence type="ECO:0000256" key="2">
    <source>
        <dbReference type="ARBA" id="ARBA00022475"/>
    </source>
</evidence>
<feature type="transmembrane region" description="Helical" evidence="8">
    <location>
        <begin position="83"/>
        <end position="104"/>
    </location>
</feature>
<dbReference type="RefSeq" id="WP_092700651.1">
    <property type="nucleotide sequence ID" value="NZ_FOSR01000001.1"/>
</dbReference>
<evidence type="ECO:0000256" key="6">
    <source>
        <dbReference type="ARBA" id="ARBA00022989"/>
    </source>
</evidence>
<organism evidence="10 11">
    <name type="scientific">Rhodanobacter glycinis</name>
    <dbReference type="NCBI Taxonomy" id="582702"/>
    <lineage>
        <taxon>Bacteria</taxon>
        <taxon>Pseudomonadati</taxon>
        <taxon>Pseudomonadota</taxon>
        <taxon>Gammaproteobacteria</taxon>
        <taxon>Lysobacterales</taxon>
        <taxon>Rhodanobacteraceae</taxon>
        <taxon>Rhodanobacter</taxon>
    </lineage>
</organism>
<evidence type="ECO:0000256" key="4">
    <source>
        <dbReference type="ARBA" id="ARBA00022679"/>
    </source>
</evidence>
<feature type="transmembrane region" description="Helical" evidence="8">
    <location>
        <begin position="280"/>
        <end position="300"/>
    </location>
</feature>
<dbReference type="GO" id="GO:0016763">
    <property type="term" value="F:pentosyltransferase activity"/>
    <property type="evidence" value="ECO:0007669"/>
    <property type="project" value="TreeGrafter"/>
</dbReference>
<feature type="transmembrane region" description="Helical" evidence="8">
    <location>
        <begin position="116"/>
        <end position="147"/>
    </location>
</feature>
<dbReference type="GO" id="GO:0009103">
    <property type="term" value="P:lipopolysaccharide biosynthetic process"/>
    <property type="evidence" value="ECO:0007669"/>
    <property type="project" value="UniProtKB-ARBA"/>
</dbReference>
<feature type="transmembrane region" description="Helical" evidence="8">
    <location>
        <begin position="341"/>
        <end position="362"/>
    </location>
</feature>
<keyword evidence="4 10" id="KW-0808">Transferase</keyword>
<keyword evidence="11" id="KW-1185">Reference proteome</keyword>
<feature type="domain" description="Glycosyltransferase RgtA/B/C/D-like" evidence="9">
    <location>
        <begin position="59"/>
        <end position="218"/>
    </location>
</feature>
<dbReference type="PANTHER" id="PTHR33908:SF11">
    <property type="entry name" value="MEMBRANE PROTEIN"/>
    <property type="match status" value="1"/>
</dbReference>
<sequence>MPDQASVTAALARWRATFVTAFVVLLAIKLVIACTLAPFGDEAFYWQESRHLAWGYSDLPPLTAWLIRLGEDVAGHGLFGMRWPFLLIGSSLPWLVVAFARRCFGASAMAWQAGLWCLVLPLAVSLGVLALPDVPLTVAIMLALLALVRAMDENRMRDWLLLGVALALAWLTHYRAAMPMLAGLLLCIFSPRGRKQWRRGGFWLALAVATLGLLPLLISNWQEDGAGLAFQLIQRNPWRFHADALVQPLEQALACTPLLYAMLLWTAWRCWCRRGEGGPWDVLAWTSLTFIVVYFVAGLFADDLHFRAHWPLPGYLPLLAALPVLWRPLAVRRGWRIVARVAFALAALGQLTGLAYLGVAAWPGAARMLAGVKAFPWNFVGWRESGAVARELLRAQPSGSVLVADNFMLAAELDFQLDGRAPVYVLDSPLNTFHGRAPQLTVWHRDGAALRAEHAGAPMLLAVGEDALRVHDRTGWLGGLCSRIDDPRPLRRLDLYDGRKRVAFYAGRVPSHAPAPVPATQAQRDACPIWLQAHAAITSTL</sequence>
<protein>
    <submittedName>
        <fullName evidence="10">4-amino-4-deoxy-L-arabinose transferase</fullName>
    </submittedName>
</protein>
<evidence type="ECO:0000256" key="7">
    <source>
        <dbReference type="ARBA" id="ARBA00023136"/>
    </source>
</evidence>
<evidence type="ECO:0000259" key="9">
    <source>
        <dbReference type="Pfam" id="PF13231"/>
    </source>
</evidence>
<dbReference type="GO" id="GO:0005886">
    <property type="term" value="C:plasma membrane"/>
    <property type="evidence" value="ECO:0007669"/>
    <property type="project" value="UniProtKB-SubCell"/>
</dbReference>
<feature type="transmembrane region" description="Helical" evidence="8">
    <location>
        <begin position="251"/>
        <end position="268"/>
    </location>
</feature>
<keyword evidence="6 8" id="KW-1133">Transmembrane helix</keyword>
<feature type="transmembrane region" description="Helical" evidence="8">
    <location>
        <begin position="312"/>
        <end position="329"/>
    </location>
</feature>
<evidence type="ECO:0000256" key="1">
    <source>
        <dbReference type="ARBA" id="ARBA00004651"/>
    </source>
</evidence>
<dbReference type="AlphaFoldDB" id="A0A1I3Y157"/>
<keyword evidence="2" id="KW-1003">Cell membrane</keyword>
<dbReference type="Proteomes" id="UP000198725">
    <property type="component" value="Unassembled WGS sequence"/>
</dbReference>
<name>A0A1I3Y157_9GAMM</name>
<evidence type="ECO:0000313" key="10">
    <source>
        <dbReference type="EMBL" id="SFK25545.1"/>
    </source>
</evidence>
<evidence type="ECO:0000256" key="8">
    <source>
        <dbReference type="SAM" id="Phobius"/>
    </source>
</evidence>
<dbReference type="Pfam" id="PF13231">
    <property type="entry name" value="PMT_2"/>
    <property type="match status" value="1"/>
</dbReference>
<keyword evidence="3" id="KW-0328">Glycosyltransferase</keyword>
<evidence type="ECO:0000256" key="5">
    <source>
        <dbReference type="ARBA" id="ARBA00022692"/>
    </source>
</evidence>
<gene>
    <name evidence="10" type="ORF">SAMN05192579_101260</name>
</gene>
<evidence type="ECO:0000313" key="11">
    <source>
        <dbReference type="Proteomes" id="UP000198725"/>
    </source>
</evidence>
<evidence type="ECO:0000256" key="3">
    <source>
        <dbReference type="ARBA" id="ARBA00022676"/>
    </source>
</evidence>
<reference evidence="11" key="1">
    <citation type="submission" date="2016-10" db="EMBL/GenBank/DDBJ databases">
        <authorList>
            <person name="Varghese N."/>
            <person name="Submissions S."/>
        </authorList>
    </citation>
    <scope>NUCLEOTIDE SEQUENCE [LARGE SCALE GENOMIC DNA]</scope>
    <source>
        <strain evidence="11">MO64</strain>
    </source>
</reference>
<keyword evidence="5 8" id="KW-0812">Transmembrane</keyword>
<feature type="transmembrane region" description="Helical" evidence="8">
    <location>
        <begin position="159"/>
        <end position="189"/>
    </location>
</feature>
<feature type="transmembrane region" description="Helical" evidence="8">
    <location>
        <begin position="201"/>
        <end position="218"/>
    </location>
</feature>
<comment type="subcellular location">
    <subcellularLocation>
        <location evidence="1">Cell membrane</location>
        <topology evidence="1">Multi-pass membrane protein</topology>
    </subcellularLocation>
</comment>
<dbReference type="InterPro" id="IPR050297">
    <property type="entry name" value="LipidA_mod_glycosyltrf_83"/>
</dbReference>
<dbReference type="InterPro" id="IPR038731">
    <property type="entry name" value="RgtA/B/C-like"/>
</dbReference>
<proteinExistence type="predicted"/>
<dbReference type="PANTHER" id="PTHR33908">
    <property type="entry name" value="MANNOSYLTRANSFERASE YKCB-RELATED"/>
    <property type="match status" value="1"/>
</dbReference>
<keyword evidence="7 8" id="KW-0472">Membrane</keyword>
<feature type="transmembrane region" description="Helical" evidence="8">
    <location>
        <begin position="16"/>
        <end position="39"/>
    </location>
</feature>